<protein>
    <submittedName>
        <fullName evidence="1">Uncharacterized protein</fullName>
    </submittedName>
</protein>
<dbReference type="AlphaFoldDB" id="A0A8X6IB81"/>
<proteinExistence type="predicted"/>
<organism evidence="1 2">
    <name type="scientific">Nephila pilipes</name>
    <name type="common">Giant wood spider</name>
    <name type="synonym">Nephila maculata</name>
    <dbReference type="NCBI Taxonomy" id="299642"/>
    <lineage>
        <taxon>Eukaryota</taxon>
        <taxon>Metazoa</taxon>
        <taxon>Ecdysozoa</taxon>
        <taxon>Arthropoda</taxon>
        <taxon>Chelicerata</taxon>
        <taxon>Arachnida</taxon>
        <taxon>Araneae</taxon>
        <taxon>Araneomorphae</taxon>
        <taxon>Entelegynae</taxon>
        <taxon>Araneoidea</taxon>
        <taxon>Nephilidae</taxon>
        <taxon>Nephila</taxon>
    </lineage>
</organism>
<name>A0A8X6IB81_NEPPI</name>
<dbReference type="Proteomes" id="UP000887013">
    <property type="component" value="Unassembled WGS sequence"/>
</dbReference>
<gene>
    <name evidence="1" type="ORF">NPIL_616981</name>
</gene>
<dbReference type="OrthoDB" id="6435358at2759"/>
<evidence type="ECO:0000313" key="1">
    <source>
        <dbReference type="EMBL" id="GFS38781.1"/>
    </source>
</evidence>
<accession>A0A8X6IB81</accession>
<sequence>MHLLGVDPDFVSLVSDIYSDSSTEILCKEGRTDPIPIKSGAAKSRIAPLRGITMPRMELLTAVIRDGKFHHQNFIQWETIQKYFRSDSTSVVTWLLREENWSVFVRKRVQEIKYLSNLISEKQVPERRTQQIYPQLAARQNILFPQNGSRVLRG</sequence>
<dbReference type="EMBL" id="BMAW01043310">
    <property type="protein sequence ID" value="GFS38781.1"/>
    <property type="molecule type" value="Genomic_DNA"/>
</dbReference>
<comment type="caution">
    <text evidence="1">The sequence shown here is derived from an EMBL/GenBank/DDBJ whole genome shotgun (WGS) entry which is preliminary data.</text>
</comment>
<reference evidence="1" key="1">
    <citation type="submission" date="2020-08" db="EMBL/GenBank/DDBJ databases">
        <title>Multicomponent nature underlies the extraordinary mechanical properties of spider dragline silk.</title>
        <authorList>
            <person name="Kono N."/>
            <person name="Nakamura H."/>
            <person name="Mori M."/>
            <person name="Yoshida Y."/>
            <person name="Ohtoshi R."/>
            <person name="Malay A.D."/>
            <person name="Moran D.A.P."/>
            <person name="Tomita M."/>
            <person name="Numata K."/>
            <person name="Arakawa K."/>
        </authorList>
    </citation>
    <scope>NUCLEOTIDE SEQUENCE</scope>
</reference>
<keyword evidence="2" id="KW-1185">Reference proteome</keyword>
<evidence type="ECO:0000313" key="2">
    <source>
        <dbReference type="Proteomes" id="UP000887013"/>
    </source>
</evidence>